<dbReference type="RefSeq" id="WP_057823672.1">
    <property type="nucleotide sequence ID" value="NZ_AZFX01000019.1"/>
</dbReference>
<dbReference type="InterPro" id="IPR035650">
    <property type="entry name" value="Tet_C"/>
</dbReference>
<dbReference type="SUPFAM" id="SSF50447">
    <property type="entry name" value="Translation proteins"/>
    <property type="match status" value="1"/>
</dbReference>
<dbReference type="Gene3D" id="3.30.70.870">
    <property type="entry name" value="Elongation Factor G (Translational Gtpase), domain 3"/>
    <property type="match status" value="1"/>
</dbReference>
<dbReference type="InterPro" id="IPR035647">
    <property type="entry name" value="EFG_III/V"/>
</dbReference>
<dbReference type="InterPro" id="IPR005517">
    <property type="entry name" value="Transl_elong_EFG/EF2_IV"/>
</dbReference>
<evidence type="ECO:0000256" key="4">
    <source>
        <dbReference type="ARBA" id="ARBA00023251"/>
    </source>
</evidence>
<keyword evidence="1" id="KW-0547">Nucleotide-binding</keyword>
<keyword evidence="7" id="KW-1185">Reference proteome</keyword>
<evidence type="ECO:0000313" key="6">
    <source>
        <dbReference type="EMBL" id="KRM12035.1"/>
    </source>
</evidence>
<dbReference type="InterPro" id="IPR000640">
    <property type="entry name" value="EFG_V-like"/>
</dbReference>
<gene>
    <name evidence="6" type="ORF">FC15_GL000532</name>
</gene>
<dbReference type="SUPFAM" id="SSF54980">
    <property type="entry name" value="EF-G C-terminal domain-like"/>
    <property type="match status" value="2"/>
</dbReference>
<dbReference type="PRINTS" id="PR00315">
    <property type="entry name" value="ELONGATNFCT"/>
</dbReference>
<dbReference type="InterPro" id="IPR005225">
    <property type="entry name" value="Small_GTP-bd"/>
</dbReference>
<dbReference type="SUPFAM" id="SSF54211">
    <property type="entry name" value="Ribosomal protein S5 domain 2-like"/>
    <property type="match status" value="1"/>
</dbReference>
<dbReference type="GO" id="GO:0005525">
    <property type="term" value="F:GTP binding"/>
    <property type="evidence" value="ECO:0007669"/>
    <property type="project" value="UniProtKB-KW"/>
</dbReference>
<dbReference type="InterPro" id="IPR027417">
    <property type="entry name" value="P-loop_NTPase"/>
</dbReference>
<reference evidence="6 7" key="1">
    <citation type="journal article" date="2015" name="Genome Announc.">
        <title>Expanding the biotechnology potential of lactobacilli through comparative genomics of 213 strains and associated genera.</title>
        <authorList>
            <person name="Sun Z."/>
            <person name="Harris H.M."/>
            <person name="McCann A."/>
            <person name="Guo C."/>
            <person name="Argimon S."/>
            <person name="Zhang W."/>
            <person name="Yang X."/>
            <person name="Jeffery I.B."/>
            <person name="Cooney J.C."/>
            <person name="Kagawa T.F."/>
            <person name="Liu W."/>
            <person name="Song Y."/>
            <person name="Salvetti E."/>
            <person name="Wrobel A."/>
            <person name="Rasinkangas P."/>
            <person name="Parkhill J."/>
            <person name="Rea M.C."/>
            <person name="O'Sullivan O."/>
            <person name="Ritari J."/>
            <person name="Douillard F.P."/>
            <person name="Paul Ross R."/>
            <person name="Yang R."/>
            <person name="Briner A.E."/>
            <person name="Felis G.E."/>
            <person name="de Vos W.M."/>
            <person name="Barrangou R."/>
            <person name="Klaenhammer T.R."/>
            <person name="Caufield P.W."/>
            <person name="Cui Y."/>
            <person name="Zhang H."/>
            <person name="O'Toole P.W."/>
        </authorList>
    </citation>
    <scope>NUCLEOTIDE SEQUENCE [LARGE SCALE GENOMIC DNA]</scope>
    <source>
        <strain evidence="6 7">DSM 17758</strain>
    </source>
</reference>
<dbReference type="InterPro" id="IPR014721">
    <property type="entry name" value="Ribsml_uS5_D2-typ_fold_subgr"/>
</dbReference>
<dbReference type="Gene3D" id="3.40.50.300">
    <property type="entry name" value="P-loop containing nucleotide triphosphate hydrolases"/>
    <property type="match status" value="1"/>
</dbReference>
<feature type="domain" description="Tr-type G" evidence="5">
    <location>
        <begin position="1"/>
        <end position="231"/>
    </location>
</feature>
<dbReference type="Gene3D" id="3.30.70.240">
    <property type="match status" value="1"/>
</dbReference>
<dbReference type="GO" id="GO:0003746">
    <property type="term" value="F:translation elongation factor activity"/>
    <property type="evidence" value="ECO:0007669"/>
    <property type="project" value="UniProtKB-KW"/>
</dbReference>
<keyword evidence="4" id="KW-0046">Antibiotic resistance</keyword>
<evidence type="ECO:0000313" key="7">
    <source>
        <dbReference type="Proteomes" id="UP000051315"/>
    </source>
</evidence>
<dbReference type="CDD" id="cd03711">
    <property type="entry name" value="Tet_C"/>
    <property type="match status" value="1"/>
</dbReference>
<evidence type="ECO:0000259" key="5">
    <source>
        <dbReference type="PROSITE" id="PS51722"/>
    </source>
</evidence>
<organism evidence="6 7">
    <name type="scientific">Lapidilactobacillus concavus DSM 17758</name>
    <dbReference type="NCBI Taxonomy" id="1423735"/>
    <lineage>
        <taxon>Bacteria</taxon>
        <taxon>Bacillati</taxon>
        <taxon>Bacillota</taxon>
        <taxon>Bacilli</taxon>
        <taxon>Lactobacillales</taxon>
        <taxon>Lactobacillaceae</taxon>
        <taxon>Lapidilactobacillus</taxon>
    </lineage>
</organism>
<accession>A0A0R1WAF0</accession>
<dbReference type="Proteomes" id="UP000051315">
    <property type="component" value="Unassembled WGS sequence"/>
</dbReference>
<dbReference type="STRING" id="1423735.FC15_GL000532"/>
<dbReference type="GO" id="GO:0003924">
    <property type="term" value="F:GTPase activity"/>
    <property type="evidence" value="ECO:0007669"/>
    <property type="project" value="InterPro"/>
</dbReference>
<dbReference type="Gene3D" id="3.30.230.10">
    <property type="match status" value="1"/>
</dbReference>
<sequence length="655" mass="72808">MKQIVTGIVAHVDAGKTTLSEALLYQTGALRQLGRVDHGDAFLDSDDLEKKRGITIFSHQANLTYRDLQLTLLDTPGHVDFANQTEAVLSVLDYAILVVSAQDGVQGYTRTLWQLLAHYHVPTFIFVNKIDVAGFERTQMLSDLQRKFSEGCLPFATVETGEFVDDINESLAMCDEKALDEFVTTGQLTDTSIRQMIVQRQVFPCYFGAALKLTGVTDFLAGIARWAETSANAAISDEHEAFGARVFKITHDHKGERLTWIRLTQGTLSTKALIADEKVNQIRVYNGTKFILKPVVHIGEVCALTGLTTTYQNQGLGQQADGQALVIRPVLNYALDPKGQEIQACLAALRQLEDENPQLHVTWSEHLQEIHVALMGEVQLEILEQILQERFKLPVGFDEGHILYQETITAAIEGVGHFEPLRHYAEVHLRLEPAEHDQGVIFASECSLENLSRNWQHQVLTSLAAKEHLGVLTGSPLTAIKMTLINGRASNVHTVGGDFREATWRAVRQGLMMAKMRGTCQLLEPWYRFRLEVTQDQVGRAMNDIQRMSGTFEPVESGHTDESLVSLTGFAPVSEMRGYAQEVYAYTHGQGQLTCLVDGYRPCHNADEIEQLLAYEPVSDLENTPDSVFCAHGAGYPVAWNQVPQAAHLPYAPLS</sequence>
<dbReference type="InterPro" id="IPR000795">
    <property type="entry name" value="T_Tr_GTP-bd_dom"/>
</dbReference>
<dbReference type="SMART" id="SM00838">
    <property type="entry name" value="EFG_C"/>
    <property type="match status" value="1"/>
</dbReference>
<dbReference type="NCBIfam" id="TIGR00231">
    <property type="entry name" value="small_GTP"/>
    <property type="match status" value="1"/>
</dbReference>
<dbReference type="PROSITE" id="PS51722">
    <property type="entry name" value="G_TR_2"/>
    <property type="match status" value="1"/>
</dbReference>
<keyword evidence="3" id="KW-0342">GTP-binding</keyword>
<keyword evidence="2" id="KW-0648">Protein biosynthesis</keyword>
<dbReference type="Pfam" id="PF14492">
    <property type="entry name" value="EFG_III"/>
    <property type="match status" value="1"/>
</dbReference>
<dbReference type="SMART" id="SM00889">
    <property type="entry name" value="EFG_IV"/>
    <property type="match status" value="1"/>
</dbReference>
<keyword evidence="6" id="KW-0251">Elongation factor</keyword>
<dbReference type="GO" id="GO:0046677">
    <property type="term" value="P:response to antibiotic"/>
    <property type="evidence" value="ECO:0007669"/>
    <property type="project" value="UniProtKB-KW"/>
</dbReference>
<protein>
    <submittedName>
        <fullName evidence="6">Translation elongation factor (GTPase)</fullName>
    </submittedName>
</protein>
<dbReference type="Gene3D" id="2.40.30.10">
    <property type="entry name" value="Translation factors"/>
    <property type="match status" value="1"/>
</dbReference>
<proteinExistence type="predicted"/>
<dbReference type="PRINTS" id="PR01037">
    <property type="entry name" value="TCRTETOQM"/>
</dbReference>
<evidence type="ECO:0000256" key="1">
    <source>
        <dbReference type="ARBA" id="ARBA00022741"/>
    </source>
</evidence>
<evidence type="ECO:0000256" key="3">
    <source>
        <dbReference type="ARBA" id="ARBA00023134"/>
    </source>
</evidence>
<dbReference type="EMBL" id="AZFX01000019">
    <property type="protein sequence ID" value="KRM12035.1"/>
    <property type="molecule type" value="Genomic_DNA"/>
</dbReference>
<dbReference type="GO" id="GO:0032790">
    <property type="term" value="P:ribosome disassembly"/>
    <property type="evidence" value="ECO:0007669"/>
    <property type="project" value="TreeGrafter"/>
</dbReference>
<name>A0A0R1WAF0_9LACO</name>
<dbReference type="OrthoDB" id="9801591at2"/>
<evidence type="ECO:0000256" key="2">
    <source>
        <dbReference type="ARBA" id="ARBA00022917"/>
    </source>
</evidence>
<dbReference type="AlphaFoldDB" id="A0A0R1WAF0"/>
<dbReference type="InterPro" id="IPR020568">
    <property type="entry name" value="Ribosomal_Su5_D2-typ_SF"/>
</dbReference>
<dbReference type="PATRIC" id="fig|1423735.3.peg.554"/>
<dbReference type="InterPro" id="IPR009000">
    <property type="entry name" value="Transl_B-barrel_sf"/>
</dbReference>
<dbReference type="SUPFAM" id="SSF52540">
    <property type="entry name" value="P-loop containing nucleoside triphosphate hydrolases"/>
    <property type="match status" value="1"/>
</dbReference>
<dbReference type="PANTHER" id="PTHR43261">
    <property type="entry name" value="TRANSLATION ELONGATION FACTOR G-RELATED"/>
    <property type="match status" value="1"/>
</dbReference>
<dbReference type="PANTHER" id="PTHR43261:SF1">
    <property type="entry name" value="RIBOSOME-RELEASING FACTOR 2, MITOCHONDRIAL"/>
    <property type="match status" value="1"/>
</dbReference>
<dbReference type="Pfam" id="PF00009">
    <property type="entry name" value="GTP_EFTU"/>
    <property type="match status" value="1"/>
</dbReference>
<dbReference type="InterPro" id="IPR041095">
    <property type="entry name" value="EFG_II"/>
</dbReference>
<dbReference type="Pfam" id="PF00679">
    <property type="entry name" value="EFG_C"/>
    <property type="match status" value="1"/>
</dbReference>
<dbReference type="Pfam" id="PF03764">
    <property type="entry name" value="EFG_IV"/>
    <property type="match status" value="1"/>
</dbReference>
<comment type="caution">
    <text evidence="6">The sequence shown here is derived from an EMBL/GenBank/DDBJ whole genome shotgun (WGS) entry which is preliminary data.</text>
</comment>